<sequence length="228" mass="25611">MMRLGIISSSGGSVFATGINLLKSCGYEVSAYVVTDRECGIERACDELGVSYTRIIDNDNVGFSCKASQWLFFENNVDWVCLFFTRLISSSIYSFKPCINIHPSLLPAFPGFNSLQRAFEKKVRFVGATAHFVDGSTDGGELVAQVVGSVVNMHDIQQLERLSFAQKLYIFLVLCESVLLDGVSYLYKSKDNLNTYPAHSWNSQSLRSKKLADAFEDFLKSEKIYWIR</sequence>
<dbReference type="GO" id="GO:0004644">
    <property type="term" value="F:phosphoribosylglycinamide formyltransferase activity"/>
    <property type="evidence" value="ECO:0007669"/>
    <property type="project" value="UniProtKB-EC"/>
</dbReference>
<dbReference type="GO" id="GO:0006189">
    <property type="term" value="P:'de novo' IMP biosynthetic process"/>
    <property type="evidence" value="ECO:0007669"/>
    <property type="project" value="TreeGrafter"/>
</dbReference>
<dbReference type="EC" id="2.1.2.2" evidence="2"/>
<evidence type="ECO:0000256" key="3">
    <source>
        <dbReference type="ARBA" id="ARBA00022679"/>
    </source>
</evidence>
<keyword evidence="4" id="KW-0658">Purine biosynthesis</keyword>
<comment type="caution">
    <text evidence="6">The sequence shown here is derived from an EMBL/GenBank/DDBJ whole genome shotgun (WGS) entry which is preliminary data.</text>
</comment>
<evidence type="ECO:0000256" key="2">
    <source>
        <dbReference type="ARBA" id="ARBA00012254"/>
    </source>
</evidence>
<dbReference type="AlphaFoldDB" id="K1IJE6"/>
<evidence type="ECO:0000259" key="5">
    <source>
        <dbReference type="Pfam" id="PF00551"/>
    </source>
</evidence>
<dbReference type="EMBL" id="AGWU01000022">
    <property type="protein sequence ID" value="EKB18291.1"/>
    <property type="molecule type" value="Genomic_DNA"/>
</dbReference>
<dbReference type="RefSeq" id="WP_005346607.1">
    <property type="nucleotide sequence ID" value="NZ_JH823256.1"/>
</dbReference>
<evidence type="ECO:0000256" key="1">
    <source>
        <dbReference type="ARBA" id="ARBA00005054"/>
    </source>
</evidence>
<reference evidence="6 7" key="1">
    <citation type="submission" date="2012-06" db="EMBL/GenBank/DDBJ databases">
        <title>The Genome Sequence of Aeromonas veronii AMC34.</title>
        <authorList>
            <consortium name="The Broad Institute Genome Sequencing Platform"/>
            <person name="Earl A."/>
            <person name="Ward D."/>
            <person name="Feldgarden M."/>
            <person name="Gevers D."/>
            <person name="Graf J."/>
            <person name="Tomasi A."/>
            <person name="Horneman A."/>
            <person name="Walker B."/>
            <person name="Young S.K."/>
            <person name="Zeng Q."/>
            <person name="Gargeya S."/>
            <person name="Fitzgerald M."/>
            <person name="Haas B."/>
            <person name="Abouelleil A."/>
            <person name="Alvarado L."/>
            <person name="Arachchi H.M."/>
            <person name="Berlin A.M."/>
            <person name="Chapman S.B."/>
            <person name="Goldberg J."/>
            <person name="Griggs A."/>
            <person name="Gujja S."/>
            <person name="Hansen M."/>
            <person name="Howarth C."/>
            <person name="Imamovic A."/>
            <person name="Larimer J."/>
            <person name="McCowan C."/>
            <person name="Montmayeur A."/>
            <person name="Murphy C."/>
            <person name="Neiman D."/>
            <person name="Pearson M."/>
            <person name="Priest M."/>
            <person name="Roberts A."/>
            <person name="Saif S."/>
            <person name="Shea T."/>
            <person name="Sisk P."/>
            <person name="Sykes S."/>
            <person name="Wortman J."/>
            <person name="Nusbaum C."/>
            <person name="Birren B."/>
        </authorList>
    </citation>
    <scope>NUCLEOTIDE SEQUENCE [LARGE SCALE GENOMIC DNA]</scope>
    <source>
        <strain evidence="6 7">AMC34</strain>
    </source>
</reference>
<protein>
    <recommendedName>
        <fullName evidence="2">phosphoribosylglycinamide formyltransferase 1</fullName>
        <ecNumber evidence="2">2.1.2.2</ecNumber>
    </recommendedName>
</protein>
<keyword evidence="3" id="KW-0808">Transferase</keyword>
<accession>K1IJE6</accession>
<organism evidence="6 7">
    <name type="scientific">Aeromonas veronii AMC34</name>
    <dbReference type="NCBI Taxonomy" id="1073383"/>
    <lineage>
        <taxon>Bacteria</taxon>
        <taxon>Pseudomonadati</taxon>
        <taxon>Pseudomonadota</taxon>
        <taxon>Gammaproteobacteria</taxon>
        <taxon>Aeromonadales</taxon>
        <taxon>Aeromonadaceae</taxon>
        <taxon>Aeromonas</taxon>
    </lineage>
</organism>
<dbReference type="InterPro" id="IPR002376">
    <property type="entry name" value="Formyl_transf_N"/>
</dbReference>
<evidence type="ECO:0000313" key="6">
    <source>
        <dbReference type="EMBL" id="EKB18291.1"/>
    </source>
</evidence>
<proteinExistence type="predicted"/>
<dbReference type="GO" id="GO:0005737">
    <property type="term" value="C:cytoplasm"/>
    <property type="evidence" value="ECO:0007669"/>
    <property type="project" value="TreeGrafter"/>
</dbReference>
<dbReference type="Gene3D" id="3.40.50.170">
    <property type="entry name" value="Formyl transferase, N-terminal domain"/>
    <property type="match status" value="1"/>
</dbReference>
<gene>
    <name evidence="6" type="ORF">HMPREF1168_03300</name>
</gene>
<evidence type="ECO:0000256" key="4">
    <source>
        <dbReference type="ARBA" id="ARBA00022755"/>
    </source>
</evidence>
<evidence type="ECO:0000313" key="7">
    <source>
        <dbReference type="Proteomes" id="UP000006087"/>
    </source>
</evidence>
<dbReference type="HOGENOM" id="CLU_1212720_0_0_6"/>
<dbReference type="Pfam" id="PF00551">
    <property type="entry name" value="Formyl_trans_N"/>
    <property type="match status" value="1"/>
</dbReference>
<name>K1IJE6_AERVE</name>
<dbReference type="SUPFAM" id="SSF53328">
    <property type="entry name" value="Formyltransferase"/>
    <property type="match status" value="1"/>
</dbReference>
<comment type="pathway">
    <text evidence="1">Purine metabolism; IMP biosynthesis via de novo pathway; N(2)-formyl-N(1)-(5-phospho-D-ribosyl)glycinamide from N(1)-(5-phospho-D-ribosyl)glycinamide (10-formyl THF route): step 1/1.</text>
</comment>
<dbReference type="Proteomes" id="UP000006087">
    <property type="component" value="Unassembled WGS sequence"/>
</dbReference>
<dbReference type="PANTHER" id="PTHR43369">
    <property type="entry name" value="PHOSPHORIBOSYLGLYCINAMIDE FORMYLTRANSFERASE"/>
    <property type="match status" value="1"/>
</dbReference>
<dbReference type="InterPro" id="IPR036477">
    <property type="entry name" value="Formyl_transf_N_sf"/>
</dbReference>
<feature type="domain" description="Formyl transferase N-terminal" evidence="5">
    <location>
        <begin position="67"/>
        <end position="161"/>
    </location>
</feature>
<dbReference type="PANTHER" id="PTHR43369:SF2">
    <property type="entry name" value="PHOSPHORIBOSYLGLYCINAMIDE FORMYLTRANSFERASE"/>
    <property type="match status" value="1"/>
</dbReference>